<reference evidence="1" key="1">
    <citation type="submission" date="2021-01" db="UniProtKB">
        <authorList>
            <consortium name="EnsemblPlants"/>
        </authorList>
    </citation>
    <scope>IDENTIFICATION</scope>
</reference>
<protein>
    <submittedName>
        <fullName evidence="1">Uncharacterized protein</fullName>
    </submittedName>
</protein>
<evidence type="ECO:0000313" key="2">
    <source>
        <dbReference type="Proteomes" id="UP000594263"/>
    </source>
</evidence>
<evidence type="ECO:0000313" key="1">
    <source>
        <dbReference type="EnsemblPlants" id="Kaladp0040s0171.1.v1.1.CDS.1"/>
    </source>
</evidence>
<dbReference type="EnsemblPlants" id="Kaladp0040s0171.1.v1.1">
    <property type="protein sequence ID" value="Kaladp0040s0171.1.v1.1.CDS.1"/>
    <property type="gene ID" value="Kaladp0040s0171.v1.1"/>
</dbReference>
<dbReference type="Proteomes" id="UP000594263">
    <property type="component" value="Unplaced"/>
</dbReference>
<proteinExistence type="predicted"/>
<keyword evidence="2" id="KW-1185">Reference proteome</keyword>
<dbReference type="AlphaFoldDB" id="A0A7N0ZVZ0"/>
<name>A0A7N0ZVZ0_KALFE</name>
<sequence length="93" mass="10498">MYPIVPAKTVVCDPRLWSTNLARPKSPSFALKFESNMMLLDLMSRCITHCSPSSCRYSNAEAKPRAILYRSSQVRTCLFPNRCESRLPLGISS</sequence>
<accession>A0A7N0ZVZ0</accession>
<dbReference type="Gramene" id="Kaladp0040s0171.1.v1.1">
    <property type="protein sequence ID" value="Kaladp0040s0171.1.v1.1.CDS.1"/>
    <property type="gene ID" value="Kaladp0040s0171.v1.1"/>
</dbReference>
<organism evidence="1 2">
    <name type="scientific">Kalanchoe fedtschenkoi</name>
    <name type="common">Lavender scallops</name>
    <name type="synonym">South American air plant</name>
    <dbReference type="NCBI Taxonomy" id="63787"/>
    <lineage>
        <taxon>Eukaryota</taxon>
        <taxon>Viridiplantae</taxon>
        <taxon>Streptophyta</taxon>
        <taxon>Embryophyta</taxon>
        <taxon>Tracheophyta</taxon>
        <taxon>Spermatophyta</taxon>
        <taxon>Magnoliopsida</taxon>
        <taxon>eudicotyledons</taxon>
        <taxon>Gunneridae</taxon>
        <taxon>Pentapetalae</taxon>
        <taxon>Saxifragales</taxon>
        <taxon>Crassulaceae</taxon>
        <taxon>Kalanchoe</taxon>
    </lineage>
</organism>